<dbReference type="Pfam" id="PF05186">
    <property type="entry name" value="Dpy-30"/>
    <property type="match status" value="1"/>
</dbReference>
<dbReference type="CDD" id="cd22965">
    <property type="entry name" value="DD_DPY30_SDC1"/>
    <property type="match status" value="1"/>
</dbReference>
<dbReference type="InterPro" id="IPR007858">
    <property type="entry name" value="Dpy-30_motif"/>
</dbReference>
<protein>
    <submittedName>
        <fullName evidence="5">Putative dpy-30 domain-containing protein</fullName>
    </submittedName>
</protein>
<evidence type="ECO:0000256" key="3">
    <source>
        <dbReference type="ARBA" id="ARBA00023242"/>
    </source>
</evidence>
<evidence type="ECO:0000256" key="2">
    <source>
        <dbReference type="ARBA" id="ARBA00010849"/>
    </source>
</evidence>
<comment type="caution">
    <text evidence="5">The sequence shown here is derived from an EMBL/GenBank/DDBJ whole genome shotgun (WGS) entry which is preliminary data.</text>
</comment>
<dbReference type="EMBL" id="JMSE01001252">
    <property type="protein sequence ID" value="KDN63256.1"/>
    <property type="molecule type" value="Genomic_DNA"/>
</dbReference>
<dbReference type="OrthoDB" id="417678at2759"/>
<evidence type="ECO:0000313" key="5">
    <source>
        <dbReference type="EMBL" id="KDN63256.1"/>
    </source>
</evidence>
<feature type="compositionally biased region" description="Low complexity" evidence="4">
    <location>
        <begin position="69"/>
        <end position="87"/>
    </location>
</feature>
<dbReference type="GO" id="GO:0005634">
    <property type="term" value="C:nucleus"/>
    <property type="evidence" value="ECO:0007669"/>
    <property type="project" value="UniProtKB-SubCell"/>
</dbReference>
<dbReference type="HOGENOM" id="CLU_115916_0_1_1"/>
<evidence type="ECO:0000256" key="1">
    <source>
        <dbReference type="ARBA" id="ARBA00004123"/>
    </source>
</evidence>
<keyword evidence="3" id="KW-0539">Nucleus</keyword>
<sequence>MSDSTTTELTPQETAAPTTSEPTMPPAPAITSADTVSRDVAMTDAVEPSSVGPSATLQADSEVALTRFSQSPAPNPQAAPSAPSPASGRTGTPSRNLNGEASSRAGSVHPDAHPTNIPNQAVEHGDPARMYLNNNVTAVLLEGMKIIGKNQPKNPLKVLGEFLLEESRKRNEPSG</sequence>
<proteinExistence type="inferred from homology"/>
<dbReference type="OMA" id="NTKVTGH"/>
<accession>A0A066XBY9</accession>
<reference evidence="6" key="1">
    <citation type="journal article" date="2014" name="Genome Announc.">
        <title>Draft genome sequence of Colletotrichum sublineola, a destructive pathogen of cultivated sorghum.</title>
        <authorList>
            <person name="Baroncelli R."/>
            <person name="Sanz-Martin J.M."/>
            <person name="Rech G.E."/>
            <person name="Sukno S.A."/>
            <person name="Thon M.R."/>
        </authorList>
    </citation>
    <scope>NUCLEOTIDE SEQUENCE [LARGE SCALE GENOMIC DNA]</scope>
    <source>
        <strain evidence="6">TX430BB</strain>
    </source>
</reference>
<dbReference type="AlphaFoldDB" id="A0A066XBY9"/>
<name>A0A066XBY9_COLSU</name>
<gene>
    <name evidence="5" type="ORF">CSUB01_06510</name>
</gene>
<dbReference type="STRING" id="1173701.A0A066XBY9"/>
<dbReference type="Gene3D" id="1.20.890.10">
    <property type="entry name" value="cAMP-dependent protein kinase regulatory subunit, dimerization-anchoring domain"/>
    <property type="match status" value="1"/>
</dbReference>
<comment type="similarity">
    <text evidence="2">Belongs to the dpy-30 family.</text>
</comment>
<feature type="compositionally biased region" description="Polar residues" evidence="4">
    <location>
        <begin position="89"/>
        <end position="105"/>
    </location>
</feature>
<dbReference type="Proteomes" id="UP000027238">
    <property type="component" value="Unassembled WGS sequence"/>
</dbReference>
<feature type="compositionally biased region" description="Polar residues" evidence="4">
    <location>
        <begin position="1"/>
        <end position="22"/>
    </location>
</feature>
<evidence type="ECO:0000313" key="6">
    <source>
        <dbReference type="Proteomes" id="UP000027238"/>
    </source>
</evidence>
<dbReference type="InterPro" id="IPR049629">
    <property type="entry name" value="DPY30_SDC1_DD"/>
</dbReference>
<organism evidence="5 6">
    <name type="scientific">Colletotrichum sublineola</name>
    <name type="common">Sorghum anthracnose fungus</name>
    <dbReference type="NCBI Taxonomy" id="1173701"/>
    <lineage>
        <taxon>Eukaryota</taxon>
        <taxon>Fungi</taxon>
        <taxon>Dikarya</taxon>
        <taxon>Ascomycota</taxon>
        <taxon>Pezizomycotina</taxon>
        <taxon>Sordariomycetes</taxon>
        <taxon>Hypocreomycetidae</taxon>
        <taxon>Glomerellales</taxon>
        <taxon>Glomerellaceae</taxon>
        <taxon>Colletotrichum</taxon>
        <taxon>Colletotrichum graminicola species complex</taxon>
    </lineage>
</organism>
<dbReference type="eggNOG" id="KOG4109">
    <property type="taxonomic scope" value="Eukaryota"/>
</dbReference>
<feature type="region of interest" description="Disordered" evidence="4">
    <location>
        <begin position="1"/>
        <end position="128"/>
    </location>
</feature>
<keyword evidence="6" id="KW-1185">Reference proteome</keyword>
<evidence type="ECO:0000256" key="4">
    <source>
        <dbReference type="SAM" id="MobiDB-lite"/>
    </source>
</evidence>
<comment type="subcellular location">
    <subcellularLocation>
        <location evidence="1">Nucleus</location>
    </subcellularLocation>
</comment>